<dbReference type="Gene3D" id="3.40.50.720">
    <property type="entry name" value="NAD(P)-binding Rossmann-like Domain"/>
    <property type="match status" value="1"/>
</dbReference>
<dbReference type="EMBL" id="VCKZ01000213">
    <property type="protein sequence ID" value="TMR34101.1"/>
    <property type="molecule type" value="Genomic_DNA"/>
</dbReference>
<keyword evidence="5" id="KW-1185">Reference proteome</keyword>
<evidence type="ECO:0000256" key="1">
    <source>
        <dbReference type="ARBA" id="ARBA00006484"/>
    </source>
</evidence>
<evidence type="ECO:0000256" key="2">
    <source>
        <dbReference type="ARBA" id="ARBA00023002"/>
    </source>
</evidence>
<evidence type="ECO:0000313" key="5">
    <source>
        <dbReference type="Proteomes" id="UP000305238"/>
    </source>
</evidence>
<dbReference type="RefSeq" id="WP_138639094.1">
    <property type="nucleotide sequence ID" value="NZ_JASWDG010000047.1"/>
</dbReference>
<dbReference type="OrthoDB" id="9795647at2"/>
<dbReference type="AlphaFoldDB" id="A0A5S4GNF9"/>
<keyword evidence="2" id="KW-0560">Oxidoreductase</keyword>
<dbReference type="Proteomes" id="UP000305238">
    <property type="component" value="Unassembled WGS sequence"/>
</dbReference>
<protein>
    <submittedName>
        <fullName evidence="4">SDR family oxidoreductase</fullName>
    </submittedName>
</protein>
<dbReference type="PANTHER" id="PTHR43658">
    <property type="entry name" value="SHORT-CHAIN DEHYDROGENASE/REDUCTASE"/>
    <property type="match status" value="1"/>
</dbReference>
<comment type="caution">
    <text evidence="4">The sequence shown here is derived from an EMBL/GenBank/DDBJ whole genome shotgun (WGS) entry which is preliminary data.</text>
</comment>
<dbReference type="InterPro" id="IPR020904">
    <property type="entry name" value="Sc_DH/Rdtase_CS"/>
</dbReference>
<evidence type="ECO:0000313" key="4">
    <source>
        <dbReference type="EMBL" id="TMR34101.1"/>
    </source>
</evidence>
<dbReference type="PRINTS" id="PR00080">
    <property type="entry name" value="SDRFAMILY"/>
</dbReference>
<dbReference type="InterPro" id="IPR002347">
    <property type="entry name" value="SDR_fam"/>
</dbReference>
<sequence length="249" mass="25349">MRIDGAAALVAGGASGLGRAAADALRARGATVYVLDLPGARPAVEGGGLRFVPGDVRDEDQVAAAVRQAADEGELRICVNCAGIAPAARIVRDGVPHSLADFRRTVEVNLVGTFNVLRLSAAAMAGLPETGGERGVIVNTASVAAYDGQVGQAGYAASKGGVVSLTLTAARDLADARIRCATIAPGTFETPMLAGLPGGVRAALAASVPHPRRLGHPDEYAALAVHIVENPMLNGEVIRLDAALRMPPR</sequence>
<dbReference type="GO" id="GO:0016491">
    <property type="term" value="F:oxidoreductase activity"/>
    <property type="evidence" value="ECO:0007669"/>
    <property type="project" value="UniProtKB-KW"/>
</dbReference>
<dbReference type="PROSITE" id="PS00061">
    <property type="entry name" value="ADH_SHORT"/>
    <property type="match status" value="1"/>
</dbReference>
<dbReference type="InterPro" id="IPR036291">
    <property type="entry name" value="NAD(P)-bd_dom_sf"/>
</dbReference>
<dbReference type="PANTHER" id="PTHR43658:SF8">
    <property type="entry name" value="17-BETA-HYDROXYSTEROID DEHYDROGENASE 14-RELATED"/>
    <property type="match status" value="1"/>
</dbReference>
<proteinExistence type="inferred from homology"/>
<evidence type="ECO:0000256" key="3">
    <source>
        <dbReference type="RuleBase" id="RU000363"/>
    </source>
</evidence>
<comment type="similarity">
    <text evidence="1 3">Belongs to the short-chain dehydrogenases/reductases (SDR) family.</text>
</comment>
<accession>A0A5S4GNF9</accession>
<name>A0A5S4GNF9_9ACTN</name>
<organism evidence="4 5">
    <name type="scientific">Actinomadura geliboluensis</name>
    <dbReference type="NCBI Taxonomy" id="882440"/>
    <lineage>
        <taxon>Bacteria</taxon>
        <taxon>Bacillati</taxon>
        <taxon>Actinomycetota</taxon>
        <taxon>Actinomycetes</taxon>
        <taxon>Streptosporangiales</taxon>
        <taxon>Thermomonosporaceae</taxon>
        <taxon>Actinomadura</taxon>
    </lineage>
</organism>
<dbReference type="SUPFAM" id="SSF51735">
    <property type="entry name" value="NAD(P)-binding Rossmann-fold domains"/>
    <property type="match status" value="1"/>
</dbReference>
<reference evidence="4 5" key="1">
    <citation type="submission" date="2019-05" db="EMBL/GenBank/DDBJ databases">
        <title>Draft genome sequence of Actinomadura geliboluensis A8036.</title>
        <authorList>
            <person name="Saricaoglu S."/>
            <person name="Isik K."/>
        </authorList>
    </citation>
    <scope>NUCLEOTIDE SEQUENCE [LARGE SCALE GENOMIC DNA]</scope>
    <source>
        <strain evidence="4 5">A8036</strain>
    </source>
</reference>
<dbReference type="Pfam" id="PF00106">
    <property type="entry name" value="adh_short"/>
    <property type="match status" value="1"/>
</dbReference>
<dbReference type="PRINTS" id="PR00081">
    <property type="entry name" value="GDHRDH"/>
</dbReference>
<gene>
    <name evidence="4" type="ORF">ETD96_25910</name>
</gene>